<dbReference type="PANTHER" id="PTHR30231">
    <property type="entry name" value="DNA POLYMERASE III SUBUNIT EPSILON"/>
    <property type="match status" value="1"/>
</dbReference>
<dbReference type="InterPro" id="IPR013520">
    <property type="entry name" value="Ribonucl_H"/>
</dbReference>
<keyword evidence="3" id="KW-0269">Exonuclease</keyword>
<dbReference type="AlphaFoldDB" id="A0A6C0LIG7"/>
<reference evidence="5" key="1">
    <citation type="journal article" date="2020" name="Nature">
        <title>Giant virus diversity and host interactions through global metagenomics.</title>
        <authorList>
            <person name="Schulz F."/>
            <person name="Roux S."/>
            <person name="Paez-Espino D."/>
            <person name="Jungbluth S."/>
            <person name="Walsh D.A."/>
            <person name="Denef V.J."/>
            <person name="McMahon K.D."/>
            <person name="Konstantinidis K.T."/>
            <person name="Eloe-Fadrosh E.A."/>
            <person name="Kyrpides N.C."/>
            <person name="Woyke T."/>
        </authorList>
    </citation>
    <scope>NUCLEOTIDE SEQUENCE</scope>
    <source>
        <strain evidence="5">GVMAG-M-3300027833-19</strain>
    </source>
</reference>
<dbReference type="GO" id="GO:0003676">
    <property type="term" value="F:nucleic acid binding"/>
    <property type="evidence" value="ECO:0007669"/>
    <property type="project" value="InterPro"/>
</dbReference>
<evidence type="ECO:0000313" key="5">
    <source>
        <dbReference type="EMBL" id="QHU30729.1"/>
    </source>
</evidence>
<name>A0A6C0LIG7_9ZZZZ</name>
<keyword evidence="1" id="KW-0540">Nuclease</keyword>
<evidence type="ECO:0000256" key="1">
    <source>
        <dbReference type="ARBA" id="ARBA00022722"/>
    </source>
</evidence>
<proteinExistence type="predicted"/>
<dbReference type="Pfam" id="PF00929">
    <property type="entry name" value="RNase_T"/>
    <property type="match status" value="1"/>
</dbReference>
<dbReference type="SMART" id="SM00479">
    <property type="entry name" value="EXOIII"/>
    <property type="match status" value="1"/>
</dbReference>
<keyword evidence="2" id="KW-0378">Hydrolase</keyword>
<dbReference type="InterPro" id="IPR012337">
    <property type="entry name" value="RNaseH-like_sf"/>
</dbReference>
<dbReference type="CDD" id="cd06127">
    <property type="entry name" value="DEDDh"/>
    <property type="match status" value="1"/>
</dbReference>
<dbReference type="EMBL" id="MN740514">
    <property type="protein sequence ID" value="QHU30729.1"/>
    <property type="molecule type" value="Genomic_DNA"/>
</dbReference>
<evidence type="ECO:0000256" key="2">
    <source>
        <dbReference type="ARBA" id="ARBA00022801"/>
    </source>
</evidence>
<dbReference type="GO" id="GO:0008408">
    <property type="term" value="F:3'-5' exonuclease activity"/>
    <property type="evidence" value="ECO:0007669"/>
    <property type="project" value="TreeGrafter"/>
</dbReference>
<feature type="domain" description="Exonuclease" evidence="4">
    <location>
        <begin position="3"/>
        <end position="198"/>
    </location>
</feature>
<organism evidence="5">
    <name type="scientific">viral metagenome</name>
    <dbReference type="NCBI Taxonomy" id="1070528"/>
    <lineage>
        <taxon>unclassified sequences</taxon>
        <taxon>metagenomes</taxon>
        <taxon>organismal metagenomes</taxon>
    </lineage>
</organism>
<dbReference type="InterPro" id="IPR036397">
    <property type="entry name" value="RNaseH_sf"/>
</dbReference>
<protein>
    <recommendedName>
        <fullName evidence="4">Exonuclease domain-containing protein</fullName>
    </recommendedName>
</protein>
<evidence type="ECO:0000256" key="3">
    <source>
        <dbReference type="ARBA" id="ARBA00022839"/>
    </source>
</evidence>
<dbReference type="PANTHER" id="PTHR30231:SF4">
    <property type="entry name" value="PROTEIN NEN2"/>
    <property type="match status" value="1"/>
</dbReference>
<dbReference type="Gene3D" id="3.30.420.10">
    <property type="entry name" value="Ribonuclease H-like superfamily/Ribonuclease H"/>
    <property type="match status" value="1"/>
</dbReference>
<evidence type="ECO:0000259" key="4">
    <source>
        <dbReference type="SMART" id="SM00479"/>
    </source>
</evidence>
<dbReference type="SUPFAM" id="SSF53098">
    <property type="entry name" value="Ribonuclease H-like"/>
    <property type="match status" value="1"/>
</dbReference>
<accession>A0A6C0LIG7</accession>
<sequence>MEKVLVFDTETTGLIPKRGRGYDNYEDYKKLDSYPRLLSICWKVYLSDGTKISSNYFIVKPKDFIIDNDSVACKINGITKEISETGTDIFEIFKSFESSLEGVTKIIAHNISFDSRIVKSELYRYELHDLLSKFDDINKYCTCLNGKDLTQIKMKGWKDYKIPKLNELYKHLFNEDFDNAHNAEADVDACARCYFKMI</sequence>